<comment type="cofactor">
    <cofactor evidence="1">
        <name>FAD</name>
        <dbReference type="ChEBI" id="CHEBI:57692"/>
    </cofactor>
</comment>
<dbReference type="GO" id="GO:0050660">
    <property type="term" value="F:flavin adenine dinucleotide binding"/>
    <property type="evidence" value="ECO:0007669"/>
    <property type="project" value="InterPro"/>
</dbReference>
<proteinExistence type="predicted"/>
<reference evidence="6 7" key="1">
    <citation type="submission" date="2020-07" db="EMBL/GenBank/DDBJ databases">
        <title>Sequencing the genomes of 1000 actinobacteria strains.</title>
        <authorList>
            <person name="Klenk H.-P."/>
        </authorList>
    </citation>
    <scope>NUCLEOTIDE SEQUENCE [LARGE SCALE GENOMIC DNA]</scope>
    <source>
        <strain evidence="6 7">DSM 18965</strain>
    </source>
</reference>
<evidence type="ECO:0000256" key="1">
    <source>
        <dbReference type="ARBA" id="ARBA00001974"/>
    </source>
</evidence>
<dbReference type="PANTHER" id="PTHR10961:SF46">
    <property type="entry name" value="PEROXISOMAL SARCOSINE OXIDASE"/>
    <property type="match status" value="1"/>
</dbReference>
<evidence type="ECO:0000256" key="3">
    <source>
        <dbReference type="ARBA" id="ARBA00022827"/>
    </source>
</evidence>
<organism evidence="6 7">
    <name type="scientific">Nocardioides marinisabuli</name>
    <dbReference type="NCBI Taxonomy" id="419476"/>
    <lineage>
        <taxon>Bacteria</taxon>
        <taxon>Bacillati</taxon>
        <taxon>Actinomycetota</taxon>
        <taxon>Actinomycetes</taxon>
        <taxon>Propionibacteriales</taxon>
        <taxon>Nocardioidaceae</taxon>
        <taxon>Nocardioides</taxon>
    </lineage>
</organism>
<gene>
    <name evidence="6" type="ORF">BKA08_000843</name>
</gene>
<evidence type="ECO:0000256" key="2">
    <source>
        <dbReference type="ARBA" id="ARBA00022630"/>
    </source>
</evidence>
<dbReference type="InterPro" id="IPR006076">
    <property type="entry name" value="FAD-dep_OxRdtase"/>
</dbReference>
<dbReference type="AlphaFoldDB" id="A0A7Y9JPP9"/>
<accession>A0A7Y9JPP9</accession>
<evidence type="ECO:0000259" key="5">
    <source>
        <dbReference type="Pfam" id="PF01266"/>
    </source>
</evidence>
<dbReference type="Gene3D" id="3.50.50.60">
    <property type="entry name" value="FAD/NAD(P)-binding domain"/>
    <property type="match status" value="1"/>
</dbReference>
<dbReference type="Gene3D" id="3.30.9.10">
    <property type="entry name" value="D-Amino Acid Oxidase, subunit A, domain 2"/>
    <property type="match status" value="1"/>
</dbReference>
<dbReference type="EMBL" id="JACCBE010000001">
    <property type="protein sequence ID" value="NYD56605.1"/>
    <property type="molecule type" value="Genomic_DNA"/>
</dbReference>
<dbReference type="InterPro" id="IPR036188">
    <property type="entry name" value="FAD/NAD-bd_sf"/>
</dbReference>
<dbReference type="Pfam" id="PF01266">
    <property type="entry name" value="DAO"/>
    <property type="match status" value="1"/>
</dbReference>
<comment type="caution">
    <text evidence="6">The sequence shown here is derived from an EMBL/GenBank/DDBJ whole genome shotgun (WGS) entry which is preliminary data.</text>
</comment>
<dbReference type="RefSeq" id="WP_179614481.1">
    <property type="nucleotide sequence ID" value="NZ_CP059163.1"/>
</dbReference>
<evidence type="ECO:0000256" key="4">
    <source>
        <dbReference type="ARBA" id="ARBA00023002"/>
    </source>
</evidence>
<keyword evidence="3" id="KW-0274">FAD</keyword>
<dbReference type="PANTHER" id="PTHR10961">
    <property type="entry name" value="PEROXISOMAL SARCOSINE OXIDASE"/>
    <property type="match status" value="1"/>
</dbReference>
<name>A0A7Y9JPP9_9ACTN</name>
<keyword evidence="7" id="KW-1185">Reference proteome</keyword>
<evidence type="ECO:0000313" key="6">
    <source>
        <dbReference type="EMBL" id="NYD56605.1"/>
    </source>
</evidence>
<dbReference type="GO" id="GO:0008115">
    <property type="term" value="F:sarcosine oxidase activity"/>
    <property type="evidence" value="ECO:0007669"/>
    <property type="project" value="UniProtKB-EC"/>
</dbReference>
<dbReference type="SUPFAM" id="SSF51905">
    <property type="entry name" value="FAD/NAD(P)-binding domain"/>
    <property type="match status" value="1"/>
</dbReference>
<evidence type="ECO:0000313" key="7">
    <source>
        <dbReference type="Proteomes" id="UP000516957"/>
    </source>
</evidence>
<keyword evidence="4 6" id="KW-0560">Oxidoreductase</keyword>
<keyword evidence="2" id="KW-0285">Flavoprotein</keyword>
<protein>
    <submittedName>
        <fullName evidence="6">Sarcosine oxidase</fullName>
        <ecNumber evidence="6">1.5.3.1</ecNumber>
    </submittedName>
</protein>
<feature type="domain" description="FAD dependent oxidoreductase" evidence="5">
    <location>
        <begin position="26"/>
        <end position="367"/>
    </location>
</feature>
<dbReference type="EC" id="1.5.3.1" evidence="6"/>
<dbReference type="Proteomes" id="UP000516957">
    <property type="component" value="Unassembled WGS sequence"/>
</dbReference>
<dbReference type="InterPro" id="IPR045170">
    <property type="entry name" value="MTOX"/>
</dbReference>
<sequence>MSTSAPPTGAEHVQQVAPVAAGAPEVAVVGAGIVGLSTAYALLERGVEVRVYEHGEPGNGQSGGVSRIFRHAHDDPRLVAAARASRAAYREWGERLGVEMVSPDGAVAIGPAVDDHLPLLQDAGVAARRLDADELARRVPLLTGFDGPAMCDEEGGSIRTTATVAALSAALGDRVVRDEVLAVRPLGGGPAGQRVEVRSGGRTDTYRRVVVCAGRGTPALARTLGLSLPVTQAAHVRLTFAVRGEAPGTLATLQDSSGVFGETGVYAAAAPGNASYGVGLSQTTPARDDASMPVPGGLDELATRARDYVARALPGLDPDPVDVRHCWVTTLPWSDDAMAVWEADGVLLPVGHNLYKQAPGLGRRLAAAADGEGLEDWLRPEARLGLPG</sequence>